<dbReference type="GO" id="GO:0016787">
    <property type="term" value="F:hydrolase activity"/>
    <property type="evidence" value="ECO:0007669"/>
    <property type="project" value="UniProtKB-KW"/>
</dbReference>
<proteinExistence type="inferred from homology"/>
<organism evidence="5 6">
    <name type="scientific">Pseudonocardia nematodicida</name>
    <dbReference type="NCBI Taxonomy" id="1206997"/>
    <lineage>
        <taxon>Bacteria</taxon>
        <taxon>Bacillati</taxon>
        <taxon>Actinomycetota</taxon>
        <taxon>Actinomycetes</taxon>
        <taxon>Pseudonocardiales</taxon>
        <taxon>Pseudonocardiaceae</taxon>
        <taxon>Pseudonocardia</taxon>
    </lineage>
</organism>
<evidence type="ECO:0000313" key="5">
    <source>
        <dbReference type="EMBL" id="MEQ3549062.1"/>
    </source>
</evidence>
<dbReference type="PRINTS" id="PR00412">
    <property type="entry name" value="EPOXHYDRLASE"/>
</dbReference>
<dbReference type="InterPro" id="IPR000639">
    <property type="entry name" value="Epox_hydrolase-like"/>
</dbReference>
<sequence length="380" mass="41883">MSAHPFVVDVPQRDLDDLRERLVRTRLFESDLGWSAGMPAGELRELVGYWAETFDWRAAERRINELPQFRSDLSTPGGDVRLHFVHARGHGPNPLPLVFSHGWPGSFWEVHKIIGPLTDPAAYGGDPADAFHVVAPSLPGYGFSPHPGRPGVDAPAIADAIHVLMTRTLGYDRYVAQGGDWGSFVTAALGRRYHGVDDGVAAIHLNFFPDRPPPTTAAGRDYLRIMREWQAAEGGYSHVQATRPLTIGHALTDSPAGLAAWIVEKFRSWSDCGGRVESVFSKDELLTAVMFYWLDGTIGTSMRLYYEAAAATEAEPARPAAVPTAFAAFPRELFVPAPEVVATAFNLQRYSEFARGGHFAALERPTALVDDLRAFFRPYR</sequence>
<dbReference type="PIRSF" id="PIRSF001112">
    <property type="entry name" value="Epoxide_hydrolase"/>
    <property type="match status" value="1"/>
</dbReference>
<dbReference type="PANTHER" id="PTHR21661:SF35">
    <property type="entry name" value="EPOXIDE HYDROLASE"/>
    <property type="match status" value="1"/>
</dbReference>
<accession>A0ABV1K3M9</accession>
<dbReference type="PANTHER" id="PTHR21661">
    <property type="entry name" value="EPOXIDE HYDROLASE 1-RELATED"/>
    <property type="match status" value="1"/>
</dbReference>
<dbReference type="InterPro" id="IPR016292">
    <property type="entry name" value="Epoxide_hydrolase"/>
</dbReference>
<evidence type="ECO:0000256" key="3">
    <source>
        <dbReference type="ARBA" id="ARBA00022801"/>
    </source>
</evidence>
<keyword evidence="6" id="KW-1185">Reference proteome</keyword>
<dbReference type="Proteomes" id="UP001494902">
    <property type="component" value="Unassembled WGS sequence"/>
</dbReference>
<protein>
    <submittedName>
        <fullName evidence="5">Epoxide hydrolase family protein</fullName>
    </submittedName>
</protein>
<feature type="domain" description="Epoxide hydrolase N-terminal" evidence="4">
    <location>
        <begin position="4"/>
        <end position="110"/>
    </location>
</feature>
<dbReference type="InterPro" id="IPR029058">
    <property type="entry name" value="AB_hydrolase_fold"/>
</dbReference>
<evidence type="ECO:0000259" key="4">
    <source>
        <dbReference type="Pfam" id="PF06441"/>
    </source>
</evidence>
<name>A0ABV1K3M9_9PSEU</name>
<comment type="caution">
    <text evidence="5">The sequence shown here is derived from an EMBL/GenBank/DDBJ whole genome shotgun (WGS) entry which is preliminary data.</text>
</comment>
<reference evidence="5 6" key="1">
    <citation type="submission" date="2024-03" db="EMBL/GenBank/DDBJ databases">
        <title>Draft genome sequence of Pseudonocardia nematodicida JCM 31783.</title>
        <authorList>
            <person name="Butdee W."/>
            <person name="Duangmal K."/>
        </authorList>
    </citation>
    <scope>NUCLEOTIDE SEQUENCE [LARGE SCALE GENOMIC DNA]</scope>
    <source>
        <strain evidence="5 6">JCM 31783</strain>
    </source>
</reference>
<dbReference type="Pfam" id="PF06441">
    <property type="entry name" value="EHN"/>
    <property type="match status" value="1"/>
</dbReference>
<dbReference type="RefSeq" id="WP_349296153.1">
    <property type="nucleotide sequence ID" value="NZ_JBEDNQ010000001.1"/>
</dbReference>
<evidence type="ECO:0000313" key="6">
    <source>
        <dbReference type="Proteomes" id="UP001494902"/>
    </source>
</evidence>
<dbReference type="SUPFAM" id="SSF53474">
    <property type="entry name" value="alpha/beta-Hydrolases"/>
    <property type="match status" value="1"/>
</dbReference>
<keyword evidence="3 5" id="KW-0378">Hydrolase</keyword>
<dbReference type="InterPro" id="IPR010497">
    <property type="entry name" value="Epoxide_hydro_N"/>
</dbReference>
<dbReference type="EMBL" id="JBEDNQ010000001">
    <property type="protein sequence ID" value="MEQ3549062.1"/>
    <property type="molecule type" value="Genomic_DNA"/>
</dbReference>
<comment type="similarity">
    <text evidence="1">Belongs to the peptidase S33 family.</text>
</comment>
<evidence type="ECO:0000256" key="1">
    <source>
        <dbReference type="ARBA" id="ARBA00010088"/>
    </source>
</evidence>
<keyword evidence="2" id="KW-0058">Aromatic hydrocarbons catabolism</keyword>
<evidence type="ECO:0000256" key="2">
    <source>
        <dbReference type="ARBA" id="ARBA00022797"/>
    </source>
</evidence>
<gene>
    <name evidence="5" type="ORF">WIS52_01150</name>
</gene>
<dbReference type="Gene3D" id="3.40.50.1820">
    <property type="entry name" value="alpha/beta hydrolase"/>
    <property type="match status" value="1"/>
</dbReference>